<dbReference type="PANTHER" id="PTHR33623:SF5">
    <property type="entry name" value="HISTONE-LYSINE N-METHYLTRANSFERASE SETD1B-LIKE PROTEIN"/>
    <property type="match status" value="1"/>
</dbReference>
<accession>A0AAW2NQI0</accession>
<comment type="caution">
    <text evidence="2">The sequence shown here is derived from an EMBL/GenBank/DDBJ whole genome shotgun (WGS) entry which is preliminary data.</text>
</comment>
<reference evidence="2" key="2">
    <citation type="journal article" date="2024" name="Plant">
        <title>Genomic evolution and insights into agronomic trait innovations of Sesamum species.</title>
        <authorList>
            <person name="Miao H."/>
            <person name="Wang L."/>
            <person name="Qu L."/>
            <person name="Liu H."/>
            <person name="Sun Y."/>
            <person name="Le M."/>
            <person name="Wang Q."/>
            <person name="Wei S."/>
            <person name="Zheng Y."/>
            <person name="Lin W."/>
            <person name="Duan Y."/>
            <person name="Cao H."/>
            <person name="Xiong S."/>
            <person name="Wang X."/>
            <person name="Wei L."/>
            <person name="Li C."/>
            <person name="Ma Q."/>
            <person name="Ju M."/>
            <person name="Zhao R."/>
            <person name="Li G."/>
            <person name="Mu C."/>
            <person name="Tian Q."/>
            <person name="Mei H."/>
            <person name="Zhang T."/>
            <person name="Gao T."/>
            <person name="Zhang H."/>
        </authorList>
    </citation>
    <scope>NUCLEOTIDE SEQUENCE</scope>
    <source>
        <strain evidence="2">G02</strain>
    </source>
</reference>
<dbReference type="EMBL" id="JACGWJ010000019">
    <property type="protein sequence ID" value="KAL0344766.1"/>
    <property type="molecule type" value="Genomic_DNA"/>
</dbReference>
<sequence length="160" mass="18002">MAHKHLLHELLKEDQEPFHLKSYIAERRSQLNKSSPTTALQVKNRKPVTSTKPRNLRRHACFLSSPDVRKSPFLDFPSPVMSPCKSPAGAVFLHVPSGTAALLVEAAMRIQKQQQSKARGQIKNVGFGLFGSFLKRLKDRSKKKKRALGDKQMNVSEIMS</sequence>
<evidence type="ECO:0000313" key="2">
    <source>
        <dbReference type="EMBL" id="KAL0344766.1"/>
    </source>
</evidence>
<gene>
    <name evidence="2" type="ORF">Sradi_4307900</name>
</gene>
<proteinExistence type="predicted"/>
<organism evidence="2">
    <name type="scientific">Sesamum radiatum</name>
    <name type="common">Black benniseed</name>
    <dbReference type="NCBI Taxonomy" id="300843"/>
    <lineage>
        <taxon>Eukaryota</taxon>
        <taxon>Viridiplantae</taxon>
        <taxon>Streptophyta</taxon>
        <taxon>Embryophyta</taxon>
        <taxon>Tracheophyta</taxon>
        <taxon>Spermatophyta</taxon>
        <taxon>Magnoliopsida</taxon>
        <taxon>eudicotyledons</taxon>
        <taxon>Gunneridae</taxon>
        <taxon>Pentapetalae</taxon>
        <taxon>asterids</taxon>
        <taxon>lamiids</taxon>
        <taxon>Lamiales</taxon>
        <taxon>Pedaliaceae</taxon>
        <taxon>Sesamum</taxon>
    </lineage>
</organism>
<protein>
    <submittedName>
        <fullName evidence="2">Uncharacterized protein</fullName>
    </submittedName>
</protein>
<feature type="compositionally biased region" description="Polar residues" evidence="1">
    <location>
        <begin position="31"/>
        <end position="53"/>
    </location>
</feature>
<dbReference type="PANTHER" id="PTHR33623">
    <property type="entry name" value="OS04G0572500 PROTEIN"/>
    <property type="match status" value="1"/>
</dbReference>
<name>A0AAW2NQI0_SESRA</name>
<reference evidence="2" key="1">
    <citation type="submission" date="2020-06" db="EMBL/GenBank/DDBJ databases">
        <authorList>
            <person name="Li T."/>
            <person name="Hu X."/>
            <person name="Zhang T."/>
            <person name="Song X."/>
            <person name="Zhang H."/>
            <person name="Dai N."/>
            <person name="Sheng W."/>
            <person name="Hou X."/>
            <person name="Wei L."/>
        </authorList>
    </citation>
    <scope>NUCLEOTIDE SEQUENCE</scope>
    <source>
        <strain evidence="2">G02</strain>
        <tissue evidence="2">Leaf</tissue>
    </source>
</reference>
<feature type="region of interest" description="Disordered" evidence="1">
    <location>
        <begin position="29"/>
        <end position="53"/>
    </location>
</feature>
<dbReference type="AlphaFoldDB" id="A0AAW2NQI0"/>
<evidence type="ECO:0000256" key="1">
    <source>
        <dbReference type="SAM" id="MobiDB-lite"/>
    </source>
</evidence>